<evidence type="ECO:0000256" key="1">
    <source>
        <dbReference type="SAM" id="MobiDB-lite"/>
    </source>
</evidence>
<evidence type="ECO:0000259" key="2">
    <source>
        <dbReference type="Pfam" id="PF07561"/>
    </source>
</evidence>
<evidence type="ECO:0000313" key="4">
    <source>
        <dbReference type="Proteomes" id="UP000447833"/>
    </source>
</evidence>
<organism evidence="3 4">
    <name type="scientific">Guptibacillus hwajinpoensis</name>
    <dbReference type="NCBI Taxonomy" id="208199"/>
    <lineage>
        <taxon>Bacteria</taxon>
        <taxon>Bacillati</taxon>
        <taxon>Bacillota</taxon>
        <taxon>Bacilli</taxon>
        <taxon>Bacillales</taxon>
        <taxon>Guptibacillaceae</taxon>
        <taxon>Guptibacillus</taxon>
    </lineage>
</organism>
<accession>A0A845END5</accession>
<dbReference type="Pfam" id="PF07561">
    <property type="entry name" value="DUF1540"/>
    <property type="match status" value="1"/>
</dbReference>
<feature type="domain" description="DUF1540" evidence="2">
    <location>
        <begin position="5"/>
        <end position="47"/>
    </location>
</feature>
<feature type="compositionally biased region" description="Basic and acidic residues" evidence="1">
    <location>
        <begin position="37"/>
        <end position="46"/>
    </location>
</feature>
<comment type="caution">
    <text evidence="3">The sequence shown here is derived from an EMBL/GenBank/DDBJ whole genome shotgun (WGS) entry which is preliminary data.</text>
</comment>
<reference evidence="3 4" key="1">
    <citation type="submission" date="2019-11" db="EMBL/GenBank/DDBJ databases">
        <title>Genome sequences of 17 halophilic strains isolated from different environments.</title>
        <authorList>
            <person name="Furrow R.E."/>
        </authorList>
    </citation>
    <scope>NUCLEOTIDE SEQUENCE [LARGE SCALE GENOMIC DNA]</scope>
    <source>
        <strain evidence="3 4">22506_14_FS</strain>
    </source>
</reference>
<proteinExistence type="predicted"/>
<dbReference type="EMBL" id="WMEY01000001">
    <property type="protein sequence ID" value="MYL61891.1"/>
    <property type="molecule type" value="Genomic_DNA"/>
</dbReference>
<gene>
    <name evidence="3" type="ORF">GLW07_00840</name>
</gene>
<sequence length="52" mass="5655">MALDVLCEVANCVHNRNGKSCGADEIYVVSHQGNKARNSEETDCKTFEPGTL</sequence>
<protein>
    <submittedName>
        <fullName evidence="3">DUF1540 domain-containing protein</fullName>
    </submittedName>
</protein>
<dbReference type="RefSeq" id="WP_098445005.1">
    <property type="nucleotide sequence ID" value="NZ_WMEY01000001.1"/>
</dbReference>
<dbReference type="InterPro" id="IPR011437">
    <property type="entry name" value="DUF1540"/>
</dbReference>
<evidence type="ECO:0000313" key="3">
    <source>
        <dbReference type="EMBL" id="MYL61891.1"/>
    </source>
</evidence>
<feature type="region of interest" description="Disordered" evidence="1">
    <location>
        <begin position="33"/>
        <end position="52"/>
    </location>
</feature>
<dbReference type="AlphaFoldDB" id="A0A845END5"/>
<name>A0A845END5_9BACL</name>
<dbReference type="Proteomes" id="UP000447833">
    <property type="component" value="Unassembled WGS sequence"/>
</dbReference>